<protein>
    <submittedName>
        <fullName evidence="2">Uncharacterized protein</fullName>
    </submittedName>
</protein>
<evidence type="ECO:0000256" key="1">
    <source>
        <dbReference type="SAM" id="MobiDB-lite"/>
    </source>
</evidence>
<evidence type="ECO:0000313" key="2">
    <source>
        <dbReference type="EMBL" id="EOB09049.1"/>
    </source>
</evidence>
<gene>
    <name evidence="2" type="ORF">Anapl_12477</name>
</gene>
<accession>R0LTC3</accession>
<organism evidence="2 3">
    <name type="scientific">Anas platyrhynchos</name>
    <name type="common">Mallard</name>
    <name type="synonym">Anas boschas</name>
    <dbReference type="NCBI Taxonomy" id="8839"/>
    <lineage>
        <taxon>Eukaryota</taxon>
        <taxon>Metazoa</taxon>
        <taxon>Chordata</taxon>
        <taxon>Craniata</taxon>
        <taxon>Vertebrata</taxon>
        <taxon>Euteleostomi</taxon>
        <taxon>Archelosauria</taxon>
        <taxon>Archosauria</taxon>
        <taxon>Dinosauria</taxon>
        <taxon>Saurischia</taxon>
        <taxon>Theropoda</taxon>
        <taxon>Coelurosauria</taxon>
        <taxon>Aves</taxon>
        <taxon>Neognathae</taxon>
        <taxon>Galloanserae</taxon>
        <taxon>Anseriformes</taxon>
        <taxon>Anatidae</taxon>
        <taxon>Anatinae</taxon>
        <taxon>Anas</taxon>
    </lineage>
</organism>
<sequence>MLVQVFSYRPGLILATAIPEQSETAPMRSRRTHFSGKQKDGKESFASYVEIKPRRVYPERFWMRSTFISLKETGEINTHADYILNVLGCGPKAGLLDGNATSNCSIHNALGQDTRIPKMSPAKIKATDKEHSAPNPSSHSEYAFIL</sequence>
<dbReference type="EMBL" id="KB742397">
    <property type="protein sequence ID" value="EOB09049.1"/>
    <property type="molecule type" value="Genomic_DNA"/>
</dbReference>
<name>R0LTC3_ANAPL</name>
<dbReference type="AlphaFoldDB" id="R0LTC3"/>
<evidence type="ECO:0000313" key="3">
    <source>
        <dbReference type="Proteomes" id="UP000296049"/>
    </source>
</evidence>
<proteinExistence type="predicted"/>
<dbReference type="Proteomes" id="UP000296049">
    <property type="component" value="Unassembled WGS sequence"/>
</dbReference>
<feature type="region of interest" description="Disordered" evidence="1">
    <location>
        <begin position="123"/>
        <end position="146"/>
    </location>
</feature>
<keyword evidence="3" id="KW-1185">Reference proteome</keyword>
<reference evidence="3" key="1">
    <citation type="journal article" date="2013" name="Nat. Genet.">
        <title>The duck genome and transcriptome provide insight into an avian influenza virus reservoir species.</title>
        <authorList>
            <person name="Huang Y."/>
            <person name="Li Y."/>
            <person name="Burt D.W."/>
            <person name="Chen H."/>
            <person name="Zhang Y."/>
            <person name="Qian W."/>
            <person name="Kim H."/>
            <person name="Gan S."/>
            <person name="Zhao Y."/>
            <person name="Li J."/>
            <person name="Yi K."/>
            <person name="Feng H."/>
            <person name="Zhu P."/>
            <person name="Li B."/>
            <person name="Liu Q."/>
            <person name="Fairley S."/>
            <person name="Magor K.E."/>
            <person name="Du Z."/>
            <person name="Hu X."/>
            <person name="Goodman L."/>
            <person name="Tafer H."/>
            <person name="Vignal A."/>
            <person name="Lee T."/>
            <person name="Kim K.W."/>
            <person name="Sheng Z."/>
            <person name="An Y."/>
            <person name="Searle S."/>
            <person name="Herrero J."/>
            <person name="Groenen M.A."/>
            <person name="Crooijmans R.P."/>
            <person name="Faraut T."/>
            <person name="Cai Q."/>
            <person name="Webster R.G."/>
            <person name="Aldridge J.R."/>
            <person name="Warren W.C."/>
            <person name="Bartschat S."/>
            <person name="Kehr S."/>
            <person name="Marz M."/>
            <person name="Stadler P.F."/>
            <person name="Smith J."/>
            <person name="Kraus R.H."/>
            <person name="Zhao Y."/>
            <person name="Ren L."/>
            <person name="Fei J."/>
            <person name="Morisson M."/>
            <person name="Kaiser P."/>
            <person name="Griffin D.K."/>
            <person name="Rao M."/>
            <person name="Pitel F."/>
            <person name="Wang J."/>
            <person name="Li N."/>
        </authorList>
    </citation>
    <scope>NUCLEOTIDE SEQUENCE [LARGE SCALE GENOMIC DNA]</scope>
</reference>